<protein>
    <recommendedName>
        <fullName evidence="5">EF-hand domain-containing protein</fullName>
    </recommendedName>
</protein>
<name>A0ABV4CC68_9PSEU</name>
<evidence type="ECO:0000256" key="1">
    <source>
        <dbReference type="SAM" id="MobiDB-lite"/>
    </source>
</evidence>
<dbReference type="EMBL" id="JBGEHV010000004">
    <property type="protein sequence ID" value="MEY8038556.1"/>
    <property type="molecule type" value="Genomic_DNA"/>
</dbReference>
<evidence type="ECO:0000313" key="3">
    <source>
        <dbReference type="EMBL" id="MEY8038556.1"/>
    </source>
</evidence>
<comment type="caution">
    <text evidence="3">The sequence shown here is derived from an EMBL/GenBank/DDBJ whole genome shotgun (WGS) entry which is preliminary data.</text>
</comment>
<sequence>MRKITRGIAATALSAPLVLGATGVAAADEFEQSSSTVGPEGASTSHVVATADSDGDGQVSYEEHRAWAGPNGAGSSSTESSAGGDDSDGLLGLGLLG</sequence>
<evidence type="ECO:0000256" key="2">
    <source>
        <dbReference type="SAM" id="SignalP"/>
    </source>
</evidence>
<feature type="compositionally biased region" description="Low complexity" evidence="1">
    <location>
        <begin position="73"/>
        <end position="84"/>
    </location>
</feature>
<proteinExistence type="predicted"/>
<keyword evidence="2" id="KW-0732">Signal</keyword>
<gene>
    <name evidence="3" type="ORF">AB8O55_04045</name>
</gene>
<feature type="compositionally biased region" description="Polar residues" evidence="1">
    <location>
        <begin position="32"/>
        <end position="47"/>
    </location>
</feature>
<feature type="chain" id="PRO_5046672045" description="EF-hand domain-containing protein" evidence="2">
    <location>
        <begin position="27"/>
        <end position="97"/>
    </location>
</feature>
<dbReference type="Proteomes" id="UP001564626">
    <property type="component" value="Unassembled WGS sequence"/>
</dbReference>
<feature type="signal peptide" evidence="2">
    <location>
        <begin position="1"/>
        <end position="26"/>
    </location>
</feature>
<evidence type="ECO:0008006" key="5">
    <source>
        <dbReference type="Google" id="ProtNLM"/>
    </source>
</evidence>
<accession>A0ABV4CC68</accession>
<reference evidence="3 4" key="1">
    <citation type="submission" date="2024-08" db="EMBL/GenBank/DDBJ databases">
        <title>Genome mining of Saccharopolyspora cebuensis PGLac3 from Nigerian medicinal plant.</title>
        <authorList>
            <person name="Ezeobiora C.E."/>
            <person name="Igbokwe N.H."/>
            <person name="Amin D.H."/>
            <person name="Mendie U.E."/>
        </authorList>
    </citation>
    <scope>NUCLEOTIDE SEQUENCE [LARGE SCALE GENOMIC DNA]</scope>
    <source>
        <strain evidence="3 4">PGLac3</strain>
    </source>
</reference>
<dbReference type="RefSeq" id="WP_345367857.1">
    <property type="nucleotide sequence ID" value="NZ_BAABII010000020.1"/>
</dbReference>
<evidence type="ECO:0000313" key="4">
    <source>
        <dbReference type="Proteomes" id="UP001564626"/>
    </source>
</evidence>
<keyword evidence="4" id="KW-1185">Reference proteome</keyword>
<feature type="region of interest" description="Disordered" evidence="1">
    <location>
        <begin position="29"/>
        <end position="97"/>
    </location>
</feature>
<organism evidence="3 4">
    <name type="scientific">Saccharopolyspora cebuensis</name>
    <dbReference type="NCBI Taxonomy" id="418759"/>
    <lineage>
        <taxon>Bacteria</taxon>
        <taxon>Bacillati</taxon>
        <taxon>Actinomycetota</taxon>
        <taxon>Actinomycetes</taxon>
        <taxon>Pseudonocardiales</taxon>
        <taxon>Pseudonocardiaceae</taxon>
        <taxon>Saccharopolyspora</taxon>
    </lineage>
</organism>